<keyword evidence="2" id="KW-1185">Reference proteome</keyword>
<name>A0A0P1A535_PLAHL</name>
<evidence type="ECO:0000313" key="1">
    <source>
        <dbReference type="EMBL" id="CEG35185.1"/>
    </source>
</evidence>
<organism evidence="1 2">
    <name type="scientific">Plasmopara halstedii</name>
    <name type="common">Downy mildew of sunflower</name>
    <dbReference type="NCBI Taxonomy" id="4781"/>
    <lineage>
        <taxon>Eukaryota</taxon>
        <taxon>Sar</taxon>
        <taxon>Stramenopiles</taxon>
        <taxon>Oomycota</taxon>
        <taxon>Peronosporomycetes</taxon>
        <taxon>Peronosporales</taxon>
        <taxon>Peronosporaceae</taxon>
        <taxon>Plasmopara</taxon>
    </lineage>
</organism>
<dbReference type="RefSeq" id="XP_024571554.1">
    <property type="nucleotide sequence ID" value="XM_024718001.1"/>
</dbReference>
<dbReference type="AlphaFoldDB" id="A0A0P1A535"/>
<sequence length="99" mass="11363">MIDHLLLIPALNPRYRLLSPAQQASLCAVWRCLCQYETEGWVNLAHVVLEPLLVRYKWIPHNPRYVQGAIKCIVEFDRIDFAVAVKAALDSISLSQYVK</sequence>
<proteinExistence type="predicted"/>
<evidence type="ECO:0000313" key="2">
    <source>
        <dbReference type="Proteomes" id="UP000054928"/>
    </source>
</evidence>
<dbReference type="GeneID" id="36408991"/>
<reference evidence="2" key="1">
    <citation type="submission" date="2014-09" db="EMBL/GenBank/DDBJ databases">
        <authorList>
            <person name="Sharma Rahul"/>
            <person name="Thines Marco"/>
        </authorList>
    </citation>
    <scope>NUCLEOTIDE SEQUENCE [LARGE SCALE GENOMIC DNA]</scope>
</reference>
<dbReference type="Proteomes" id="UP000054928">
    <property type="component" value="Unassembled WGS sequence"/>
</dbReference>
<accession>A0A0P1A535</accession>
<protein>
    <submittedName>
        <fullName evidence="1">Uncharacterized protein</fullName>
    </submittedName>
</protein>
<dbReference type="EMBL" id="CCYD01000007">
    <property type="protein sequence ID" value="CEG35185.1"/>
    <property type="molecule type" value="Genomic_DNA"/>
</dbReference>